<sequence>MEGAEFLLVSFFQPSAGAQFSLKLMPAGRQPTGPCRPRFIQGSQSNDKGTFVTCATGYAYYCPLETVYNMVEEQ</sequence>
<organism evidence="1 2">
    <name type="scientific">Phialemonium thermophilum</name>
    <dbReference type="NCBI Taxonomy" id="223376"/>
    <lineage>
        <taxon>Eukaryota</taxon>
        <taxon>Fungi</taxon>
        <taxon>Dikarya</taxon>
        <taxon>Ascomycota</taxon>
        <taxon>Pezizomycotina</taxon>
        <taxon>Sordariomycetes</taxon>
        <taxon>Sordariomycetidae</taxon>
        <taxon>Cephalothecales</taxon>
        <taxon>Cephalothecaceae</taxon>
        <taxon>Phialemonium</taxon>
    </lineage>
</organism>
<comment type="caution">
    <text evidence="1">The sequence shown here is derived from an EMBL/GenBank/DDBJ whole genome shotgun (WGS) entry which is preliminary data.</text>
</comment>
<evidence type="ECO:0000313" key="2">
    <source>
        <dbReference type="Proteomes" id="UP001586593"/>
    </source>
</evidence>
<reference evidence="1 2" key="1">
    <citation type="journal article" date="2024" name="Commun. Biol.">
        <title>Comparative genomic analysis of thermophilic fungi reveals convergent evolutionary adaptations and gene losses.</title>
        <authorList>
            <person name="Steindorff A.S."/>
            <person name="Aguilar-Pontes M.V."/>
            <person name="Robinson A.J."/>
            <person name="Andreopoulos B."/>
            <person name="LaButti K."/>
            <person name="Kuo A."/>
            <person name="Mondo S."/>
            <person name="Riley R."/>
            <person name="Otillar R."/>
            <person name="Haridas S."/>
            <person name="Lipzen A."/>
            <person name="Grimwood J."/>
            <person name="Schmutz J."/>
            <person name="Clum A."/>
            <person name="Reid I.D."/>
            <person name="Moisan M.C."/>
            <person name="Butler G."/>
            <person name="Nguyen T.T.M."/>
            <person name="Dewar K."/>
            <person name="Conant G."/>
            <person name="Drula E."/>
            <person name="Henrissat B."/>
            <person name="Hansel C."/>
            <person name="Singer S."/>
            <person name="Hutchinson M.I."/>
            <person name="de Vries R.P."/>
            <person name="Natvig D.O."/>
            <person name="Powell A.J."/>
            <person name="Tsang A."/>
            <person name="Grigoriev I.V."/>
        </authorList>
    </citation>
    <scope>NUCLEOTIDE SEQUENCE [LARGE SCALE GENOMIC DNA]</scope>
    <source>
        <strain evidence="1 2">ATCC 24622</strain>
    </source>
</reference>
<keyword evidence="2" id="KW-1185">Reference proteome</keyword>
<proteinExistence type="predicted"/>
<gene>
    <name evidence="1" type="ORF">VTK73DRAFT_8157</name>
</gene>
<dbReference type="EMBL" id="JAZHXJ010000574">
    <property type="protein sequence ID" value="KAL1856999.1"/>
    <property type="molecule type" value="Genomic_DNA"/>
</dbReference>
<protein>
    <submittedName>
        <fullName evidence="1">Uncharacterized protein</fullName>
    </submittedName>
</protein>
<accession>A0ABR3WAB6</accession>
<evidence type="ECO:0000313" key="1">
    <source>
        <dbReference type="EMBL" id="KAL1856999.1"/>
    </source>
</evidence>
<name>A0ABR3WAB6_9PEZI</name>
<dbReference type="Proteomes" id="UP001586593">
    <property type="component" value="Unassembled WGS sequence"/>
</dbReference>